<proteinExistence type="predicted"/>
<dbReference type="AlphaFoldDB" id="X1D565"/>
<organism evidence="1">
    <name type="scientific">marine sediment metagenome</name>
    <dbReference type="NCBI Taxonomy" id="412755"/>
    <lineage>
        <taxon>unclassified sequences</taxon>
        <taxon>metagenomes</taxon>
        <taxon>ecological metagenomes</taxon>
    </lineage>
</organism>
<evidence type="ECO:0000313" key="1">
    <source>
        <dbReference type="EMBL" id="GAH15352.1"/>
    </source>
</evidence>
<protein>
    <submittedName>
        <fullName evidence="1">Uncharacterized protein</fullName>
    </submittedName>
</protein>
<accession>X1D565</accession>
<gene>
    <name evidence="1" type="ORF">S01H4_54748</name>
</gene>
<name>X1D565_9ZZZZ</name>
<comment type="caution">
    <text evidence="1">The sequence shown here is derived from an EMBL/GenBank/DDBJ whole genome shotgun (WGS) entry which is preliminary data.</text>
</comment>
<reference evidence="1" key="1">
    <citation type="journal article" date="2014" name="Front. Microbiol.">
        <title>High frequency of phylogenetically diverse reductive dehalogenase-homologous genes in deep subseafloor sedimentary metagenomes.</title>
        <authorList>
            <person name="Kawai M."/>
            <person name="Futagami T."/>
            <person name="Toyoda A."/>
            <person name="Takaki Y."/>
            <person name="Nishi S."/>
            <person name="Hori S."/>
            <person name="Arai W."/>
            <person name="Tsubouchi T."/>
            <person name="Morono Y."/>
            <person name="Uchiyama I."/>
            <person name="Ito T."/>
            <person name="Fujiyama A."/>
            <person name="Inagaki F."/>
            <person name="Takami H."/>
        </authorList>
    </citation>
    <scope>NUCLEOTIDE SEQUENCE</scope>
    <source>
        <strain evidence="1">Expedition CK06-06</strain>
    </source>
</reference>
<sequence>MEFTFDGSGDIATLYGRVDLSDYVSVLNSNGLAIKEVRWQLRNPSQADTGMLNPVLATPLAIEVNQFSGIKIWGCTVAYQSAVDVGIGSPNVIALEERHSNISPIQDAGSNVGGSTSFGREWYGTLDLHPEGYTVVTDMLIGIAANNCTALAGDTLQLDIQIIAEPVSITKGRLEEMLAQGSDL</sequence>
<dbReference type="EMBL" id="BART01031528">
    <property type="protein sequence ID" value="GAH15352.1"/>
    <property type="molecule type" value="Genomic_DNA"/>
</dbReference>